<dbReference type="OrthoDB" id="4327540at2759"/>
<dbReference type="EMBL" id="CAJVQA010000050">
    <property type="protein sequence ID" value="CAG8452532.1"/>
    <property type="molecule type" value="Genomic_DNA"/>
</dbReference>
<sequence>MLSPVSRQFISLTVKRSRSDKNGKIKNLLLKCDKDEGAHATLKKCLQSSMGNLESVYQKIILQVKSQTKEIRAMISSKHMQIPHPVDSSNADLQLLLQSLAQQYHFWPPHQQAAAYAQLKELEHISSIVLKDPIITKSRRRPIGAKN</sequence>
<proteinExistence type="predicted"/>
<evidence type="ECO:0000313" key="2">
    <source>
        <dbReference type="Proteomes" id="UP000789759"/>
    </source>
</evidence>
<dbReference type="AlphaFoldDB" id="A0A9N8VKA7"/>
<comment type="caution">
    <text evidence="1">The sequence shown here is derived from an EMBL/GenBank/DDBJ whole genome shotgun (WGS) entry which is preliminary data.</text>
</comment>
<reference evidence="1" key="1">
    <citation type="submission" date="2021-06" db="EMBL/GenBank/DDBJ databases">
        <authorList>
            <person name="Kallberg Y."/>
            <person name="Tangrot J."/>
            <person name="Rosling A."/>
        </authorList>
    </citation>
    <scope>NUCLEOTIDE SEQUENCE</scope>
    <source>
        <strain evidence="1">FL966</strain>
    </source>
</reference>
<dbReference type="Proteomes" id="UP000789759">
    <property type="component" value="Unassembled WGS sequence"/>
</dbReference>
<gene>
    <name evidence="1" type="ORF">CPELLU_LOCUS218</name>
</gene>
<name>A0A9N8VKA7_9GLOM</name>
<organism evidence="1 2">
    <name type="scientific">Cetraspora pellucida</name>
    <dbReference type="NCBI Taxonomy" id="1433469"/>
    <lineage>
        <taxon>Eukaryota</taxon>
        <taxon>Fungi</taxon>
        <taxon>Fungi incertae sedis</taxon>
        <taxon>Mucoromycota</taxon>
        <taxon>Glomeromycotina</taxon>
        <taxon>Glomeromycetes</taxon>
        <taxon>Diversisporales</taxon>
        <taxon>Gigasporaceae</taxon>
        <taxon>Cetraspora</taxon>
    </lineage>
</organism>
<keyword evidence="2" id="KW-1185">Reference proteome</keyword>
<accession>A0A9N8VKA7</accession>
<evidence type="ECO:0000313" key="1">
    <source>
        <dbReference type="EMBL" id="CAG8452532.1"/>
    </source>
</evidence>
<protein>
    <submittedName>
        <fullName evidence="1">10523_t:CDS:1</fullName>
    </submittedName>
</protein>